<dbReference type="Gene3D" id="2.60.120.10">
    <property type="entry name" value="Jelly Rolls"/>
    <property type="match status" value="2"/>
</dbReference>
<feature type="domain" description="Pirin N-terminal" evidence="4">
    <location>
        <begin position="10"/>
        <end position="127"/>
    </location>
</feature>
<dbReference type="eggNOG" id="COG1741">
    <property type="taxonomic scope" value="Bacteria"/>
</dbReference>
<protein>
    <submittedName>
        <fullName evidence="6">Pirin domain protein</fullName>
    </submittedName>
</protein>
<evidence type="ECO:0000256" key="3">
    <source>
        <dbReference type="RuleBase" id="RU003457"/>
    </source>
</evidence>
<dbReference type="EMBL" id="CP001802">
    <property type="protein sequence ID" value="ACY23619.1"/>
    <property type="molecule type" value="Genomic_DNA"/>
</dbReference>
<feature type="binding site" evidence="2">
    <location>
        <position position="60"/>
    </location>
    <ligand>
        <name>Fe cation</name>
        <dbReference type="ChEBI" id="CHEBI:24875"/>
    </ligand>
</feature>
<evidence type="ECO:0000259" key="5">
    <source>
        <dbReference type="Pfam" id="PF17954"/>
    </source>
</evidence>
<dbReference type="InterPro" id="IPR003829">
    <property type="entry name" value="Pirin_N_dom"/>
</dbReference>
<accession>D0L6Q9</accession>
<dbReference type="CDD" id="cd02910">
    <property type="entry name" value="cupin_Yhhw_N"/>
    <property type="match status" value="1"/>
</dbReference>
<dbReference type="SUPFAM" id="SSF51182">
    <property type="entry name" value="RmlC-like cupins"/>
    <property type="match status" value="1"/>
</dbReference>
<keyword evidence="2" id="KW-0408">Iron</keyword>
<dbReference type="GO" id="GO:0046872">
    <property type="term" value="F:metal ion binding"/>
    <property type="evidence" value="ECO:0007669"/>
    <property type="project" value="UniProtKB-KW"/>
</dbReference>
<keyword evidence="2" id="KW-0479">Metal-binding</keyword>
<evidence type="ECO:0000313" key="7">
    <source>
        <dbReference type="Proteomes" id="UP000001219"/>
    </source>
</evidence>
<evidence type="ECO:0000256" key="1">
    <source>
        <dbReference type="ARBA" id="ARBA00008416"/>
    </source>
</evidence>
<proteinExistence type="inferred from homology"/>
<dbReference type="AlphaFoldDB" id="D0L6Q9"/>
<name>D0L6Q9_GORB4</name>
<dbReference type="InterPro" id="IPR014710">
    <property type="entry name" value="RmlC-like_jellyroll"/>
</dbReference>
<gene>
    <name evidence="6" type="ordered locus">Gbro_4486</name>
</gene>
<evidence type="ECO:0000313" key="6">
    <source>
        <dbReference type="EMBL" id="ACY23619.1"/>
    </source>
</evidence>
<dbReference type="HOGENOM" id="CLU_064194_2_0_11"/>
<reference evidence="6 7" key="2">
    <citation type="journal article" date="2010" name="Stand. Genomic Sci.">
        <title>Complete genome sequence of Gordonia bronchialis type strain (3410).</title>
        <authorList>
            <person name="Ivanova N."/>
            <person name="Sikorski J."/>
            <person name="Jando M."/>
            <person name="Lapidus A."/>
            <person name="Nolan M."/>
            <person name="Lucas S."/>
            <person name="Del Rio T.G."/>
            <person name="Tice H."/>
            <person name="Copeland A."/>
            <person name="Cheng J.F."/>
            <person name="Chen F."/>
            <person name="Bruce D."/>
            <person name="Goodwin L."/>
            <person name="Pitluck S."/>
            <person name="Mavromatis K."/>
            <person name="Ovchinnikova G."/>
            <person name="Pati A."/>
            <person name="Chen A."/>
            <person name="Palaniappan K."/>
            <person name="Land M."/>
            <person name="Hauser L."/>
            <person name="Chang Y.J."/>
            <person name="Jeffries C.D."/>
            <person name="Chain P."/>
            <person name="Saunders E."/>
            <person name="Han C."/>
            <person name="Detter J.C."/>
            <person name="Brettin T."/>
            <person name="Rohde M."/>
            <person name="Goker M."/>
            <person name="Bristow J."/>
            <person name="Eisen J.A."/>
            <person name="Markowitz V."/>
            <person name="Hugenholtz P."/>
            <person name="Klenk H.P."/>
            <person name="Kyrpides N.C."/>
        </authorList>
    </citation>
    <scope>NUCLEOTIDE SEQUENCE [LARGE SCALE GENOMIC DNA]</scope>
    <source>
        <strain evidence="7">ATCC 25592 / DSM 43247 / BCRC 13721 / JCM 3198 / KCTC 3076 / NBRC 16047 / NCTC 10667</strain>
    </source>
</reference>
<dbReference type="KEGG" id="gbr:Gbro_4486"/>
<dbReference type="RefSeq" id="WP_012836104.1">
    <property type="nucleotide sequence ID" value="NC_013441.1"/>
</dbReference>
<feature type="binding site" evidence="2">
    <location>
        <position position="102"/>
    </location>
    <ligand>
        <name>Fe cation</name>
        <dbReference type="ChEBI" id="CHEBI:24875"/>
    </ligand>
</feature>
<dbReference type="InterPro" id="IPR041602">
    <property type="entry name" value="Quercetinase_C"/>
</dbReference>
<sequence>MGISVIRASERAATTTDWLTSRHSFSFGDHYDPYNTHHGSLLASNDEIVTPGSGFDFHAHQESEIVTWVVSGTLVHRDSDGRSGVVHPGLAQRMSAGSGIQHSERNDTWPDLPGSGEAPVRYIQMWVAPDVHGLTPSYEQADVSAALATGELVAVASGVPGLDAAVHIHNAGATLYAARLPAGTTVAVPAARWTHLFIVAGDVRVGTSPLHTGDALRATETPIGNVTAERDAEILIWTMQTDLMVALSS</sequence>
<keyword evidence="7" id="KW-1185">Reference proteome</keyword>
<feature type="binding site" evidence="2">
    <location>
        <position position="104"/>
    </location>
    <ligand>
        <name>Fe cation</name>
        <dbReference type="ChEBI" id="CHEBI:24875"/>
    </ligand>
</feature>
<organism evidence="6 7">
    <name type="scientific">Gordonia bronchialis (strain ATCC 25592 / DSM 43247 / BCRC 13721 / JCM 3198 / KCTC 3076 / NBRC 16047 / NCTC 10667)</name>
    <name type="common">Rhodococcus bronchialis</name>
    <dbReference type="NCBI Taxonomy" id="526226"/>
    <lineage>
        <taxon>Bacteria</taxon>
        <taxon>Bacillati</taxon>
        <taxon>Actinomycetota</taxon>
        <taxon>Actinomycetes</taxon>
        <taxon>Mycobacteriales</taxon>
        <taxon>Gordoniaceae</taxon>
        <taxon>Gordonia</taxon>
    </lineage>
</organism>
<comment type="cofactor">
    <cofactor evidence="2">
        <name>Fe cation</name>
        <dbReference type="ChEBI" id="CHEBI:24875"/>
    </cofactor>
    <text evidence="2">Binds 1 Fe cation per subunit.</text>
</comment>
<dbReference type="OrthoDB" id="321327at2"/>
<evidence type="ECO:0000256" key="2">
    <source>
        <dbReference type="PIRSR" id="PIRSR006232-1"/>
    </source>
</evidence>
<dbReference type="PANTHER" id="PTHR43212">
    <property type="entry name" value="QUERCETIN 2,3-DIOXYGENASE"/>
    <property type="match status" value="1"/>
</dbReference>
<comment type="similarity">
    <text evidence="1 3">Belongs to the pirin family.</text>
</comment>
<dbReference type="InterPro" id="IPR011051">
    <property type="entry name" value="RmlC_Cupin_sf"/>
</dbReference>
<evidence type="ECO:0000259" key="4">
    <source>
        <dbReference type="Pfam" id="PF02678"/>
    </source>
</evidence>
<dbReference type="PIRSF" id="PIRSF006232">
    <property type="entry name" value="Pirin"/>
    <property type="match status" value="1"/>
</dbReference>
<dbReference type="PANTHER" id="PTHR43212:SF3">
    <property type="entry name" value="QUERCETIN 2,3-DIOXYGENASE"/>
    <property type="match status" value="1"/>
</dbReference>
<feature type="domain" description="Quercetin 2,3-dioxygenase C-terminal cupin" evidence="5">
    <location>
        <begin position="162"/>
        <end position="236"/>
    </location>
</feature>
<dbReference type="Proteomes" id="UP000001219">
    <property type="component" value="Chromosome"/>
</dbReference>
<dbReference type="InterPro" id="IPR012093">
    <property type="entry name" value="Pirin"/>
</dbReference>
<dbReference type="Pfam" id="PF02678">
    <property type="entry name" value="Pirin"/>
    <property type="match status" value="1"/>
</dbReference>
<feature type="binding site" evidence="2">
    <location>
        <position position="58"/>
    </location>
    <ligand>
        <name>Fe cation</name>
        <dbReference type="ChEBI" id="CHEBI:24875"/>
    </ligand>
</feature>
<dbReference type="STRING" id="526226.Gbro_4486"/>
<reference evidence="7" key="1">
    <citation type="submission" date="2009-10" db="EMBL/GenBank/DDBJ databases">
        <title>The complete chromosome of Gordonia bronchialis DSM 43247.</title>
        <authorList>
            <consortium name="US DOE Joint Genome Institute (JGI-PGF)"/>
            <person name="Lucas S."/>
            <person name="Copeland A."/>
            <person name="Lapidus A."/>
            <person name="Glavina del Rio T."/>
            <person name="Dalin E."/>
            <person name="Tice H."/>
            <person name="Bruce D."/>
            <person name="Goodwin L."/>
            <person name="Pitluck S."/>
            <person name="Kyrpides N."/>
            <person name="Mavromatis K."/>
            <person name="Ivanova N."/>
            <person name="Ovchinnikova G."/>
            <person name="Saunders E."/>
            <person name="Brettin T."/>
            <person name="Detter J.C."/>
            <person name="Han C."/>
            <person name="Larimer F."/>
            <person name="Land M."/>
            <person name="Hauser L."/>
            <person name="Markowitz V."/>
            <person name="Cheng J.-F."/>
            <person name="Hugenholtz P."/>
            <person name="Woyke T."/>
            <person name="Wu D."/>
            <person name="Jando M."/>
            <person name="Schneider S."/>
            <person name="Goeker M."/>
            <person name="Klenk H.-P."/>
            <person name="Eisen J.A."/>
        </authorList>
    </citation>
    <scope>NUCLEOTIDE SEQUENCE [LARGE SCALE GENOMIC DNA]</scope>
    <source>
        <strain evidence="7">ATCC 25592 / DSM 43247 / BCRC 13721 / JCM 3198 / KCTC 3076 / NBRC 16047 / NCTC 10667</strain>
    </source>
</reference>
<dbReference type="Pfam" id="PF17954">
    <property type="entry name" value="Pirin_C_2"/>
    <property type="match status" value="1"/>
</dbReference>